<dbReference type="InterPro" id="IPR016169">
    <property type="entry name" value="FAD-bd_PCMH_sub2"/>
</dbReference>
<organism evidence="1 2">
    <name type="scientific">Extremus antarcticus</name>
    <dbReference type="NCBI Taxonomy" id="702011"/>
    <lineage>
        <taxon>Eukaryota</taxon>
        <taxon>Fungi</taxon>
        <taxon>Dikarya</taxon>
        <taxon>Ascomycota</taxon>
        <taxon>Pezizomycotina</taxon>
        <taxon>Dothideomycetes</taxon>
        <taxon>Dothideomycetidae</taxon>
        <taxon>Mycosphaerellales</taxon>
        <taxon>Extremaceae</taxon>
        <taxon>Extremus</taxon>
    </lineage>
</organism>
<comment type="caution">
    <text evidence="1">The sequence shown here is derived from an EMBL/GenBank/DDBJ whole genome shotgun (WGS) entry which is preliminary data.</text>
</comment>
<dbReference type="AlphaFoldDB" id="A0AAJ0GA59"/>
<name>A0AAJ0GA59_9PEZI</name>
<sequence>MFYAKDIANRPIFEEAQSIEPQLANTAGPTTIVELAANVAPLPYGYRYGGATMTFKNTLKAIKIAQRITDAVFETISNVTDLQFTFVYEPMPRLYTEHSLERGGNALGLDDTKEDLIQAFKGWVDQVQEAMTSVKAHNEFTYLNYAAPVQNPLASYGDVNVQFLKNVATKYDPEGVFQRLMPGGFKISKANVK</sequence>
<evidence type="ECO:0008006" key="3">
    <source>
        <dbReference type="Google" id="ProtNLM"/>
    </source>
</evidence>
<accession>A0AAJ0GA59</accession>
<reference evidence="1" key="1">
    <citation type="submission" date="2023-04" db="EMBL/GenBank/DDBJ databases">
        <title>Black Yeasts Isolated from many extreme environments.</title>
        <authorList>
            <person name="Coleine C."/>
            <person name="Stajich J.E."/>
            <person name="Selbmann L."/>
        </authorList>
    </citation>
    <scope>NUCLEOTIDE SEQUENCE</scope>
    <source>
        <strain evidence="1">CCFEE 5312</strain>
    </source>
</reference>
<dbReference type="EMBL" id="JAWDJX010000009">
    <property type="protein sequence ID" value="KAK3055210.1"/>
    <property type="molecule type" value="Genomic_DNA"/>
</dbReference>
<gene>
    <name evidence="1" type="ORF">LTR09_003763</name>
</gene>
<evidence type="ECO:0000313" key="1">
    <source>
        <dbReference type="EMBL" id="KAK3055210.1"/>
    </source>
</evidence>
<keyword evidence="2" id="KW-1185">Reference proteome</keyword>
<dbReference type="Gene3D" id="3.40.462.20">
    <property type="match status" value="1"/>
</dbReference>
<protein>
    <recommendedName>
        <fullName evidence="3">Berberine/berberine-like domain-containing protein</fullName>
    </recommendedName>
</protein>
<evidence type="ECO:0000313" key="2">
    <source>
        <dbReference type="Proteomes" id="UP001271007"/>
    </source>
</evidence>
<proteinExistence type="predicted"/>
<dbReference type="Gene3D" id="3.30.465.10">
    <property type="match status" value="1"/>
</dbReference>
<dbReference type="Proteomes" id="UP001271007">
    <property type="component" value="Unassembled WGS sequence"/>
</dbReference>